<dbReference type="AlphaFoldDB" id="A0A2M7VAK8"/>
<dbReference type="PANTHER" id="PTHR43793:SF1">
    <property type="entry name" value="FAD SYNTHASE"/>
    <property type="match status" value="1"/>
</dbReference>
<dbReference type="NCBIfam" id="TIGR00125">
    <property type="entry name" value="cyt_tran_rel"/>
    <property type="match status" value="1"/>
</dbReference>
<dbReference type="PANTHER" id="PTHR43793">
    <property type="entry name" value="FAD SYNTHASE"/>
    <property type="match status" value="1"/>
</dbReference>
<reference evidence="5" key="1">
    <citation type="submission" date="2017-09" db="EMBL/GenBank/DDBJ databases">
        <title>Depth-based differentiation of microbial function through sediment-hosted aquifers and enrichment of novel symbionts in the deep terrestrial subsurface.</title>
        <authorList>
            <person name="Probst A.J."/>
            <person name="Ladd B."/>
            <person name="Jarett J.K."/>
            <person name="Geller-Mcgrath D.E."/>
            <person name="Sieber C.M.K."/>
            <person name="Emerson J.B."/>
            <person name="Anantharaman K."/>
            <person name="Thomas B.C."/>
            <person name="Malmstrom R."/>
            <person name="Stieglmeier M."/>
            <person name="Klingl A."/>
            <person name="Woyke T."/>
            <person name="Ryan C.M."/>
            <person name="Banfield J.F."/>
        </authorList>
    </citation>
    <scope>NUCLEOTIDE SEQUENCE [LARGE SCALE GENOMIC DNA]</scope>
</reference>
<evidence type="ECO:0000313" key="4">
    <source>
        <dbReference type="EMBL" id="PIZ95924.1"/>
    </source>
</evidence>
<evidence type="ECO:0000259" key="3">
    <source>
        <dbReference type="Pfam" id="PF01467"/>
    </source>
</evidence>
<gene>
    <name evidence="4" type="ORF">COX80_03030</name>
</gene>
<evidence type="ECO:0000256" key="2">
    <source>
        <dbReference type="ARBA" id="ARBA00022695"/>
    </source>
</evidence>
<evidence type="ECO:0000256" key="1">
    <source>
        <dbReference type="ARBA" id="ARBA00022679"/>
    </source>
</evidence>
<dbReference type="Proteomes" id="UP000231453">
    <property type="component" value="Unassembled WGS sequence"/>
</dbReference>
<dbReference type="SUPFAM" id="SSF52374">
    <property type="entry name" value="Nucleotidylyl transferase"/>
    <property type="match status" value="1"/>
</dbReference>
<proteinExistence type="predicted"/>
<dbReference type="EMBL" id="PFPL01000042">
    <property type="protein sequence ID" value="PIZ95924.1"/>
    <property type="molecule type" value="Genomic_DNA"/>
</dbReference>
<dbReference type="GO" id="GO:0016779">
    <property type="term" value="F:nucleotidyltransferase activity"/>
    <property type="evidence" value="ECO:0007669"/>
    <property type="project" value="UniProtKB-KW"/>
</dbReference>
<keyword evidence="2" id="KW-0548">Nucleotidyltransferase</keyword>
<dbReference type="Pfam" id="PF01467">
    <property type="entry name" value="CTP_transf_like"/>
    <property type="match status" value="1"/>
</dbReference>
<organism evidence="4 5">
    <name type="scientific">Candidatus Magasanikbacteria bacterium CG_4_10_14_0_2_um_filter_33_14</name>
    <dbReference type="NCBI Taxonomy" id="1974636"/>
    <lineage>
        <taxon>Bacteria</taxon>
        <taxon>Candidatus Magasanikiibacteriota</taxon>
    </lineage>
</organism>
<accession>A0A2M7VAK8</accession>
<feature type="domain" description="Cytidyltransferase-like" evidence="3">
    <location>
        <begin position="6"/>
        <end position="133"/>
    </location>
</feature>
<name>A0A2M7VAK8_9BACT</name>
<dbReference type="Gene3D" id="3.40.50.620">
    <property type="entry name" value="HUPs"/>
    <property type="match status" value="1"/>
</dbReference>
<keyword evidence="1" id="KW-0808">Transferase</keyword>
<protein>
    <submittedName>
        <fullName evidence="4">FAD synthase</fullName>
    </submittedName>
</protein>
<dbReference type="InterPro" id="IPR004821">
    <property type="entry name" value="Cyt_trans-like"/>
</dbReference>
<dbReference type="InterPro" id="IPR050385">
    <property type="entry name" value="Archaeal_FAD_synthase"/>
</dbReference>
<dbReference type="InterPro" id="IPR014729">
    <property type="entry name" value="Rossmann-like_a/b/a_fold"/>
</dbReference>
<evidence type="ECO:0000313" key="5">
    <source>
        <dbReference type="Proteomes" id="UP000231453"/>
    </source>
</evidence>
<comment type="caution">
    <text evidence="4">The sequence shown here is derived from an EMBL/GenBank/DDBJ whole genome shotgun (WGS) entry which is preliminary data.</text>
</comment>
<sequence length="139" mass="16206">MKKVMVFGTFDIVHLGHLNLFKQAKKLGNYLVVVVGRDSTSKKIKKITLVHNEKERLEFLKNIKSVDQAILGDKKNYYKVIKTEKPDVIALGYDQDNFIDKLEDKIREFKLNTKVVRLKSHKPEQHKSGKIRQKLSKML</sequence>